<keyword evidence="1" id="KW-0812">Transmembrane</keyword>
<proteinExistence type="predicted"/>
<keyword evidence="1" id="KW-0472">Membrane</keyword>
<evidence type="ECO:0008006" key="4">
    <source>
        <dbReference type="Google" id="ProtNLM"/>
    </source>
</evidence>
<reference evidence="2 3" key="1">
    <citation type="submission" date="2022-03" db="EMBL/GenBank/DDBJ databases">
        <title>Rhizobium SSM4.3 sp. nov., isolated from Sediment (Gouqi Island).</title>
        <authorList>
            <person name="Chen G."/>
        </authorList>
    </citation>
    <scope>NUCLEOTIDE SEQUENCE [LARGE SCALE GENOMIC DNA]</scope>
    <source>
        <strain evidence="2 3">SSM4.3</strain>
        <plasmid evidence="2">unnamed</plasmid>
    </source>
</reference>
<keyword evidence="2" id="KW-0614">Plasmid</keyword>
<dbReference type="RefSeq" id="WP_229574726.1">
    <property type="nucleotide sequence ID" value="NZ_CP128477.1"/>
</dbReference>
<geneLocation type="plasmid" evidence="2">
    <name>unnamed</name>
</geneLocation>
<evidence type="ECO:0000256" key="1">
    <source>
        <dbReference type="SAM" id="Phobius"/>
    </source>
</evidence>
<feature type="transmembrane region" description="Helical" evidence="1">
    <location>
        <begin position="41"/>
        <end position="60"/>
    </location>
</feature>
<name>A0ABT0CY29_9HYPH</name>
<dbReference type="Proteomes" id="UP001522662">
    <property type="component" value="Unassembled WGS sequence"/>
</dbReference>
<sequence length="88" mass="10124">MKFQILDPTHPFFKPLWRRILCVVLPLAWAGVEYWNGATGWTMVFVVAGLYAGYELLFMYDHTMKKAEAKAEAERIRIAAEAERSDAD</sequence>
<dbReference type="EMBL" id="JALAYX010000002">
    <property type="protein sequence ID" value="MCJ8238050.1"/>
    <property type="molecule type" value="Genomic_DNA"/>
</dbReference>
<keyword evidence="3" id="KW-1185">Reference proteome</keyword>
<keyword evidence="1" id="KW-1133">Transmembrane helix</keyword>
<comment type="caution">
    <text evidence="2">The sequence shown here is derived from an EMBL/GenBank/DDBJ whole genome shotgun (WGS) entry which is preliminary data.</text>
</comment>
<gene>
    <name evidence="2" type="ORF">MKJ03_06905</name>
</gene>
<evidence type="ECO:0000313" key="2">
    <source>
        <dbReference type="EMBL" id="MCJ8238050.1"/>
    </source>
</evidence>
<evidence type="ECO:0000313" key="3">
    <source>
        <dbReference type="Proteomes" id="UP001522662"/>
    </source>
</evidence>
<protein>
    <recommendedName>
        <fullName evidence="4">DUF3329 domain-containing protein</fullName>
    </recommendedName>
</protein>
<accession>A0ABT0CY29</accession>
<organism evidence="2 3">
    <name type="scientific">Peteryoungia algae</name>
    <dbReference type="NCBI Taxonomy" id="2919917"/>
    <lineage>
        <taxon>Bacteria</taxon>
        <taxon>Pseudomonadati</taxon>
        <taxon>Pseudomonadota</taxon>
        <taxon>Alphaproteobacteria</taxon>
        <taxon>Hyphomicrobiales</taxon>
        <taxon>Rhizobiaceae</taxon>
        <taxon>Peteryoungia</taxon>
    </lineage>
</organism>